<comment type="catalytic activity">
    <reaction evidence="7">
        <text>valproyl-CoA + oxidized [electron-transfer flavoprotein] + H(+) = (2E)-2-propylpent-2-enoyl-CoA + reduced [electron-transfer flavoprotein]</text>
        <dbReference type="Rhea" id="RHEA:65344"/>
        <dbReference type="Rhea" id="RHEA-COMP:10685"/>
        <dbReference type="Rhea" id="RHEA-COMP:10686"/>
        <dbReference type="ChEBI" id="CHEBI:15378"/>
        <dbReference type="ChEBI" id="CHEBI:57692"/>
        <dbReference type="ChEBI" id="CHEBI:58307"/>
        <dbReference type="ChEBI" id="CHEBI:156457"/>
        <dbReference type="ChEBI" id="CHEBI:156458"/>
    </reaction>
    <physiologicalReaction direction="left-to-right" evidence="7">
        <dbReference type="Rhea" id="RHEA:65345"/>
    </physiologicalReaction>
</comment>
<feature type="domain" description="Acyl-CoA dehydrogenase/oxidase C-terminal" evidence="13">
    <location>
        <begin position="93"/>
        <end position="190"/>
    </location>
</feature>
<dbReference type="InterPro" id="IPR006089">
    <property type="entry name" value="Acyl-CoA_DH_CS"/>
</dbReference>
<comment type="catalytic activity">
    <reaction evidence="11">
        <text>(2S)-2-methylbutanoyl-CoA + oxidized [electron-transfer flavoprotein] + H(+) = (2E)-2-methylbut-2-enoyl-CoA + reduced [electron-transfer flavoprotein]</text>
        <dbReference type="Rhea" id="RHEA:48256"/>
        <dbReference type="Rhea" id="RHEA-COMP:10685"/>
        <dbReference type="Rhea" id="RHEA-COMP:10686"/>
        <dbReference type="ChEBI" id="CHEBI:15378"/>
        <dbReference type="ChEBI" id="CHEBI:57337"/>
        <dbReference type="ChEBI" id="CHEBI:57692"/>
        <dbReference type="ChEBI" id="CHEBI:58307"/>
        <dbReference type="ChEBI" id="CHEBI:88166"/>
    </reaction>
    <physiologicalReaction direction="left-to-right" evidence="11">
        <dbReference type="Rhea" id="RHEA:48257"/>
    </physiologicalReaction>
</comment>
<comment type="pathway">
    <text evidence="1">Lipid metabolism.</text>
</comment>
<organism evidence="14 15">
    <name type="scientific">Rangifer tarandus platyrhynchus</name>
    <name type="common">Svalbard reindeer</name>
    <dbReference type="NCBI Taxonomy" id="3082113"/>
    <lineage>
        <taxon>Eukaryota</taxon>
        <taxon>Metazoa</taxon>
        <taxon>Chordata</taxon>
        <taxon>Craniata</taxon>
        <taxon>Vertebrata</taxon>
        <taxon>Euteleostomi</taxon>
        <taxon>Mammalia</taxon>
        <taxon>Eutheria</taxon>
        <taxon>Laurasiatheria</taxon>
        <taxon>Artiodactyla</taxon>
        <taxon>Ruminantia</taxon>
        <taxon>Pecora</taxon>
        <taxon>Cervidae</taxon>
        <taxon>Odocoileinae</taxon>
        <taxon>Rangifer</taxon>
    </lineage>
</organism>
<dbReference type="EMBL" id="CATKSN020000184">
    <property type="protein sequence ID" value="CAI9149224.1"/>
    <property type="molecule type" value="Genomic_DNA"/>
</dbReference>
<dbReference type="Pfam" id="PF00441">
    <property type="entry name" value="Acyl-CoA_dh_1"/>
    <property type="match status" value="1"/>
</dbReference>
<comment type="caution">
    <text evidence="14">The sequence shown here is derived from an EMBL/GenBank/DDBJ whole genome shotgun (WGS) entry which is preliminary data.</text>
</comment>
<reference evidence="14" key="1">
    <citation type="submission" date="2023-04" db="EMBL/GenBank/DDBJ databases">
        <authorList>
            <consortium name="ELIXIR-Norway"/>
        </authorList>
    </citation>
    <scope>NUCLEOTIDE SEQUENCE [LARGE SCALE GENOMIC DNA]</scope>
</reference>
<dbReference type="PANTHER" id="PTHR43884">
    <property type="entry name" value="ACYL-COA DEHYDROGENASE"/>
    <property type="match status" value="1"/>
</dbReference>
<evidence type="ECO:0000256" key="5">
    <source>
        <dbReference type="ARBA" id="ARBA00041537"/>
    </source>
</evidence>
<keyword evidence="15" id="KW-1185">Reference proteome</keyword>
<evidence type="ECO:0000259" key="13">
    <source>
        <dbReference type="Pfam" id="PF00441"/>
    </source>
</evidence>
<sequence length="200" mass="21935">MRTRTGHVSARGDDISRLTRCIERCQHERVSSDDADAEHSIETCPHAAYECRPSCSCSYNWQYYTTCLGLTFTGGITAGEKNTGSLAQARCAPVTREVARKLASEIEGAHLLTYNAALLREAKRPFRKEAAIAKLVASRVAQKVSSACVDLLGGNGFTRDYGLEKLYRDSKIGSIYEGTSNILLETISKDVQQDYSSLVA</sequence>
<evidence type="ECO:0000256" key="4">
    <source>
        <dbReference type="ARBA" id="ARBA00039850"/>
    </source>
</evidence>
<name>A0ABN8XIL3_RANTA</name>
<gene>
    <name evidence="14" type="ORF">MRATA1EN1_LOCUS30842</name>
</gene>
<evidence type="ECO:0000313" key="15">
    <source>
        <dbReference type="Proteomes" id="UP001176941"/>
    </source>
</evidence>
<dbReference type="Proteomes" id="UP001176941">
    <property type="component" value="Unassembled WGS sequence"/>
</dbReference>
<dbReference type="InterPro" id="IPR009075">
    <property type="entry name" value="AcylCo_DH/oxidase_C"/>
</dbReference>
<evidence type="ECO:0000256" key="7">
    <source>
        <dbReference type="ARBA" id="ARBA00048307"/>
    </source>
</evidence>
<comment type="catalytic activity">
    <reaction evidence="8">
        <text>(2R)-2-methylbutanoyl-CoA + oxidized [electron-transfer flavoprotein] + H(+) = ethylacryloyl-CoA + reduced [electron-transfer flavoprotein]</text>
        <dbReference type="Rhea" id="RHEA:65296"/>
        <dbReference type="Rhea" id="RHEA-COMP:10685"/>
        <dbReference type="Rhea" id="RHEA-COMP:10686"/>
        <dbReference type="ChEBI" id="CHEBI:15378"/>
        <dbReference type="ChEBI" id="CHEBI:57692"/>
        <dbReference type="ChEBI" id="CHEBI:58307"/>
        <dbReference type="ChEBI" id="CHEBI:156439"/>
        <dbReference type="ChEBI" id="CHEBI:156440"/>
    </reaction>
    <physiologicalReaction direction="left-to-right" evidence="8">
        <dbReference type="Rhea" id="RHEA:65297"/>
    </physiologicalReaction>
</comment>
<evidence type="ECO:0000256" key="9">
    <source>
        <dbReference type="ARBA" id="ARBA00049096"/>
    </source>
</evidence>
<comment type="catalytic activity">
    <reaction evidence="10">
        <text>hexanoyl-CoA + oxidized [electron-transfer flavoprotein] + H(+) = (2E)-hexenoyl-CoA + reduced [electron-transfer flavoprotein]</text>
        <dbReference type="Rhea" id="RHEA:43464"/>
        <dbReference type="Rhea" id="RHEA-COMP:10685"/>
        <dbReference type="Rhea" id="RHEA-COMP:10686"/>
        <dbReference type="ChEBI" id="CHEBI:15378"/>
        <dbReference type="ChEBI" id="CHEBI:57692"/>
        <dbReference type="ChEBI" id="CHEBI:58307"/>
        <dbReference type="ChEBI" id="CHEBI:62077"/>
        <dbReference type="ChEBI" id="CHEBI:62620"/>
    </reaction>
    <physiologicalReaction direction="left-to-right" evidence="10">
        <dbReference type="Rhea" id="RHEA:43465"/>
    </physiologicalReaction>
</comment>
<evidence type="ECO:0000256" key="6">
    <source>
        <dbReference type="ARBA" id="ARBA00042821"/>
    </source>
</evidence>
<evidence type="ECO:0000256" key="3">
    <source>
        <dbReference type="ARBA" id="ARBA00023002"/>
    </source>
</evidence>
<comment type="catalytic activity">
    <reaction evidence="12">
        <text>2-methylpropanoyl-CoA + oxidized [electron-transfer flavoprotein] + H(+) = 2-methylpropenoyl-CoA + reduced [electron-transfer flavoprotein]</text>
        <dbReference type="Rhea" id="RHEA:44180"/>
        <dbReference type="Rhea" id="RHEA-COMP:10685"/>
        <dbReference type="Rhea" id="RHEA-COMP:10686"/>
        <dbReference type="ChEBI" id="CHEBI:15378"/>
        <dbReference type="ChEBI" id="CHEBI:57338"/>
        <dbReference type="ChEBI" id="CHEBI:57692"/>
        <dbReference type="ChEBI" id="CHEBI:58307"/>
        <dbReference type="ChEBI" id="CHEBI:62500"/>
    </reaction>
    <physiologicalReaction direction="left-to-right" evidence="12">
        <dbReference type="Rhea" id="RHEA:44181"/>
    </physiologicalReaction>
</comment>
<evidence type="ECO:0000256" key="12">
    <source>
        <dbReference type="ARBA" id="ARBA00051903"/>
    </source>
</evidence>
<evidence type="ECO:0000256" key="2">
    <source>
        <dbReference type="ARBA" id="ARBA00022630"/>
    </source>
</evidence>
<evidence type="ECO:0000313" key="14">
    <source>
        <dbReference type="EMBL" id="CAI9149224.1"/>
    </source>
</evidence>
<evidence type="ECO:0000256" key="8">
    <source>
        <dbReference type="ARBA" id="ARBA00048592"/>
    </source>
</evidence>
<comment type="catalytic activity">
    <reaction evidence="9">
        <text>butanoyl-CoA + oxidized [electron-transfer flavoprotein] + H(+) = (2E)-butenoyl-CoA + reduced [electron-transfer flavoprotein]</text>
        <dbReference type="Rhea" id="RHEA:24004"/>
        <dbReference type="Rhea" id="RHEA-COMP:10685"/>
        <dbReference type="Rhea" id="RHEA-COMP:10686"/>
        <dbReference type="ChEBI" id="CHEBI:15378"/>
        <dbReference type="ChEBI" id="CHEBI:57332"/>
        <dbReference type="ChEBI" id="CHEBI:57371"/>
        <dbReference type="ChEBI" id="CHEBI:57692"/>
        <dbReference type="ChEBI" id="CHEBI:58307"/>
    </reaction>
    <physiologicalReaction direction="left-to-right" evidence="9">
        <dbReference type="Rhea" id="RHEA:24005"/>
    </physiologicalReaction>
</comment>
<dbReference type="PANTHER" id="PTHR43884:SF1">
    <property type="entry name" value="SHORT_BRANCHED CHAIN SPECIFIC ACYL-COA DEHYDROGENASE, MITOCHONDRIAL"/>
    <property type="match status" value="1"/>
</dbReference>
<dbReference type="PROSITE" id="PS00073">
    <property type="entry name" value="ACYL_COA_DH_2"/>
    <property type="match status" value="1"/>
</dbReference>
<dbReference type="Gene3D" id="1.20.140.10">
    <property type="entry name" value="Butyryl-CoA Dehydrogenase, subunit A, domain 3"/>
    <property type="match status" value="1"/>
</dbReference>
<proteinExistence type="predicted"/>
<protein>
    <recommendedName>
        <fullName evidence="4">Short/branched chain specific acyl-CoA dehydrogenase, mitochondrial</fullName>
    </recommendedName>
    <alternativeName>
        <fullName evidence="6">2-methyl branched chain acyl-CoA dehydrogenase</fullName>
    </alternativeName>
    <alternativeName>
        <fullName evidence="5">2-methylbutyryl-coenzyme A dehydrogenase</fullName>
    </alternativeName>
</protein>
<dbReference type="SUPFAM" id="SSF47203">
    <property type="entry name" value="Acyl-CoA dehydrogenase C-terminal domain-like"/>
    <property type="match status" value="1"/>
</dbReference>
<keyword evidence="3" id="KW-0560">Oxidoreductase</keyword>
<dbReference type="InterPro" id="IPR036250">
    <property type="entry name" value="AcylCo_DH-like_C"/>
</dbReference>
<evidence type="ECO:0000256" key="11">
    <source>
        <dbReference type="ARBA" id="ARBA00049552"/>
    </source>
</evidence>
<evidence type="ECO:0000256" key="1">
    <source>
        <dbReference type="ARBA" id="ARBA00005189"/>
    </source>
</evidence>
<evidence type="ECO:0000256" key="10">
    <source>
        <dbReference type="ARBA" id="ARBA00049192"/>
    </source>
</evidence>
<keyword evidence="2" id="KW-0285">Flavoprotein</keyword>
<accession>A0ABN8XIL3</accession>